<organism evidence="2 3">
    <name type="scientific">Cardiocondyla obscurior</name>
    <dbReference type="NCBI Taxonomy" id="286306"/>
    <lineage>
        <taxon>Eukaryota</taxon>
        <taxon>Metazoa</taxon>
        <taxon>Ecdysozoa</taxon>
        <taxon>Arthropoda</taxon>
        <taxon>Hexapoda</taxon>
        <taxon>Insecta</taxon>
        <taxon>Pterygota</taxon>
        <taxon>Neoptera</taxon>
        <taxon>Endopterygota</taxon>
        <taxon>Hymenoptera</taxon>
        <taxon>Apocrita</taxon>
        <taxon>Aculeata</taxon>
        <taxon>Formicoidea</taxon>
        <taxon>Formicidae</taxon>
        <taxon>Myrmicinae</taxon>
        <taxon>Cardiocondyla</taxon>
    </lineage>
</organism>
<dbReference type="EMBL" id="JADYXP020000012">
    <property type="protein sequence ID" value="KAL0112698.1"/>
    <property type="molecule type" value="Genomic_DNA"/>
</dbReference>
<sequence>MPGLLHVRSRKQQWNLIFTAVQTLTRKSGWIVRSVMCNVNLEILFLSASYWMLRTVIYVMVSLTFDSAMNLRFNSAPVITYHQNLRSRFRVIFLNAIRGGPAATFAGIKVSSFHKSDVTVL</sequence>
<feature type="transmembrane region" description="Helical" evidence="1">
    <location>
        <begin position="43"/>
        <end position="65"/>
    </location>
</feature>
<proteinExistence type="predicted"/>
<reference evidence="2 3" key="1">
    <citation type="submission" date="2023-03" db="EMBL/GenBank/DDBJ databases">
        <title>High recombination rates correlate with genetic variation in Cardiocondyla obscurior ants.</title>
        <authorList>
            <person name="Errbii M."/>
        </authorList>
    </citation>
    <scope>NUCLEOTIDE SEQUENCE [LARGE SCALE GENOMIC DNA]</scope>
    <source>
        <strain evidence="2">Alpha-2009</strain>
        <tissue evidence="2">Whole body</tissue>
    </source>
</reference>
<dbReference type="AlphaFoldDB" id="A0AAW2FB13"/>
<evidence type="ECO:0000313" key="3">
    <source>
        <dbReference type="Proteomes" id="UP001430953"/>
    </source>
</evidence>
<protein>
    <submittedName>
        <fullName evidence="2">Uncharacterized protein</fullName>
    </submittedName>
</protein>
<dbReference type="Proteomes" id="UP001430953">
    <property type="component" value="Unassembled WGS sequence"/>
</dbReference>
<keyword evidence="1" id="KW-0812">Transmembrane</keyword>
<comment type="caution">
    <text evidence="2">The sequence shown here is derived from an EMBL/GenBank/DDBJ whole genome shotgun (WGS) entry which is preliminary data.</text>
</comment>
<keyword evidence="1" id="KW-0472">Membrane</keyword>
<evidence type="ECO:0000313" key="2">
    <source>
        <dbReference type="EMBL" id="KAL0112698.1"/>
    </source>
</evidence>
<keyword evidence="3" id="KW-1185">Reference proteome</keyword>
<accession>A0AAW2FB13</accession>
<gene>
    <name evidence="2" type="ORF">PUN28_012158</name>
</gene>
<evidence type="ECO:0000256" key="1">
    <source>
        <dbReference type="SAM" id="Phobius"/>
    </source>
</evidence>
<keyword evidence="1" id="KW-1133">Transmembrane helix</keyword>
<name>A0AAW2FB13_9HYME</name>